<feature type="compositionally biased region" description="Basic and acidic residues" evidence="1">
    <location>
        <begin position="113"/>
        <end position="126"/>
    </location>
</feature>
<evidence type="ECO:0000256" key="1">
    <source>
        <dbReference type="SAM" id="MobiDB-lite"/>
    </source>
</evidence>
<feature type="compositionally biased region" description="Low complexity" evidence="1">
    <location>
        <begin position="344"/>
        <end position="357"/>
    </location>
</feature>
<protein>
    <submittedName>
        <fullName evidence="2">Uncharacterized protein</fullName>
    </submittedName>
</protein>
<feature type="region of interest" description="Disordered" evidence="1">
    <location>
        <begin position="569"/>
        <end position="604"/>
    </location>
</feature>
<feature type="compositionally biased region" description="Polar residues" evidence="1">
    <location>
        <begin position="320"/>
        <end position="334"/>
    </location>
</feature>
<reference evidence="2 3" key="1">
    <citation type="submission" date="2024-09" db="EMBL/GenBank/DDBJ databases">
        <title>Chromosome-scale assembly of Riccia fluitans.</title>
        <authorList>
            <person name="Paukszto L."/>
            <person name="Sawicki J."/>
            <person name="Karawczyk K."/>
            <person name="Piernik-Szablinska J."/>
            <person name="Szczecinska M."/>
            <person name="Mazdziarz M."/>
        </authorList>
    </citation>
    <scope>NUCLEOTIDE SEQUENCE [LARGE SCALE GENOMIC DNA]</scope>
    <source>
        <strain evidence="2">Rf_01</strain>
        <tissue evidence="2">Aerial parts of the thallus</tissue>
    </source>
</reference>
<dbReference type="AlphaFoldDB" id="A0ABD1ZIC4"/>
<feature type="region of interest" description="Disordered" evidence="1">
    <location>
        <begin position="38"/>
        <end position="85"/>
    </location>
</feature>
<comment type="caution">
    <text evidence="2">The sequence shown here is derived from an EMBL/GenBank/DDBJ whole genome shotgun (WGS) entry which is preliminary data.</text>
</comment>
<feature type="compositionally biased region" description="Polar residues" evidence="1">
    <location>
        <begin position="385"/>
        <end position="397"/>
    </location>
</feature>
<feature type="region of interest" description="Disordered" evidence="1">
    <location>
        <begin position="383"/>
        <end position="473"/>
    </location>
</feature>
<name>A0ABD1ZIC4_9MARC</name>
<feature type="compositionally biased region" description="Polar residues" evidence="1">
    <location>
        <begin position="49"/>
        <end position="58"/>
    </location>
</feature>
<feature type="compositionally biased region" description="Low complexity" evidence="1">
    <location>
        <begin position="403"/>
        <end position="416"/>
    </location>
</feature>
<feature type="region of interest" description="Disordered" evidence="1">
    <location>
        <begin position="264"/>
        <end position="357"/>
    </location>
</feature>
<keyword evidence="3" id="KW-1185">Reference proteome</keyword>
<evidence type="ECO:0000313" key="2">
    <source>
        <dbReference type="EMBL" id="KAL2651195.1"/>
    </source>
</evidence>
<evidence type="ECO:0000313" key="3">
    <source>
        <dbReference type="Proteomes" id="UP001605036"/>
    </source>
</evidence>
<feature type="region of interest" description="Disordered" evidence="1">
    <location>
        <begin position="97"/>
        <end position="144"/>
    </location>
</feature>
<sequence>MESPFGHVSSRVVPRWPWSVLVASHIFEPMYCGRSGYRSHSGGARSMADLNSNKSAKTCSRMEGDSRGKAQPHGNQNSDGSSRTEIKNEFASQRIAESKGGEAALKRPQPSHPKQERLPATHRDVENAVEQSGEGRTDFGPHRVVPPRDVNRHCKQRLWACFPIVRHLYEARKSRTTREPNDLMSYQERLKCRELWAGGNHSFEIFLLMAPDCPDDVKAKLSEDAHQRSHGSYEREDRVIQAADLIPGRPVSLPLQINMCSTISTSSQTGRKSDSPPGEAAIRSFTPEGERSSTSPAIGVRKGPSTAENLIETRSSSRRLSNNELVETCGVKSSSKSRAKQQIKPTISSKSRSTRSIHPTRVIPRSTRRYRFHTPVKRDRILRNRITSPIRQRSAQNDEAEIEVVSSRVRTVSETEISQSASKDMAPPLTDQRKRTVEPSVNSTEIADKVESSSPPNGSHNDRSDGNEMPVHPGVAIVQLGPSETITTRQAPTAYVRLTDLTTPKSCYQIRTCQNHTDVEEADRSQLPTVSSTANNQLKTATSYFNLVDSAAIDPSQLKIPKSFSEEVDTWPTFPNPDTGHKLPDPSRSYEIPSSSISYSEPRGQPYGFADNVDVVSNRTSSNPNNPEEARLFKRRIHDPMITCDPNLTFRGGPVVAMARYSQNW</sequence>
<accession>A0ABD1ZIC4</accession>
<dbReference type="EMBL" id="JBHFFA010000001">
    <property type="protein sequence ID" value="KAL2651195.1"/>
    <property type="molecule type" value="Genomic_DNA"/>
</dbReference>
<organism evidence="2 3">
    <name type="scientific">Riccia fluitans</name>
    <dbReference type="NCBI Taxonomy" id="41844"/>
    <lineage>
        <taxon>Eukaryota</taxon>
        <taxon>Viridiplantae</taxon>
        <taxon>Streptophyta</taxon>
        <taxon>Embryophyta</taxon>
        <taxon>Marchantiophyta</taxon>
        <taxon>Marchantiopsida</taxon>
        <taxon>Marchantiidae</taxon>
        <taxon>Marchantiales</taxon>
        <taxon>Ricciaceae</taxon>
        <taxon>Riccia</taxon>
    </lineage>
</organism>
<feature type="compositionally biased region" description="Low complexity" evidence="1">
    <location>
        <begin position="587"/>
        <end position="603"/>
    </location>
</feature>
<gene>
    <name evidence="2" type="ORF">R1flu_019323</name>
</gene>
<proteinExistence type="predicted"/>
<dbReference type="Proteomes" id="UP001605036">
    <property type="component" value="Unassembled WGS sequence"/>
</dbReference>